<dbReference type="EMBL" id="WEGJ01000040">
    <property type="protein sequence ID" value="MQY15855.1"/>
    <property type="molecule type" value="Genomic_DNA"/>
</dbReference>
<evidence type="ECO:0000256" key="1">
    <source>
        <dbReference type="ARBA" id="ARBA00004651"/>
    </source>
</evidence>
<dbReference type="InterPro" id="IPR050545">
    <property type="entry name" value="Mycobact_MmpL"/>
</dbReference>
<keyword evidence="10" id="KW-1185">Reference proteome</keyword>
<feature type="transmembrane region" description="Helical" evidence="7">
    <location>
        <begin position="529"/>
        <end position="548"/>
    </location>
</feature>
<feature type="region of interest" description="Disordered" evidence="6">
    <location>
        <begin position="337"/>
        <end position="359"/>
    </location>
</feature>
<reference evidence="9 10" key="1">
    <citation type="submission" date="2019-10" db="EMBL/GenBank/DDBJ databases">
        <title>Streptomyces smaragdinus sp. nov. and Streptomyces fabii sp. nov., isolated from the gut of fungus growing-termite Macrotermes natalensis.</title>
        <authorList>
            <person name="Schwitalla J."/>
            <person name="Benndorf R."/>
            <person name="Martin K."/>
            <person name="De Beer W."/>
            <person name="Kaster A.-K."/>
            <person name="Vollmers J."/>
            <person name="Poulsen M."/>
            <person name="Beemelmanns C."/>
        </authorList>
    </citation>
    <scope>NUCLEOTIDE SEQUENCE [LARGE SCALE GENOMIC DNA]</scope>
    <source>
        <strain evidence="9 10">RB5</strain>
    </source>
</reference>
<organism evidence="9 10">
    <name type="scientific">Streptomyces smaragdinus</name>
    <dbReference type="NCBI Taxonomy" id="2585196"/>
    <lineage>
        <taxon>Bacteria</taxon>
        <taxon>Bacillati</taxon>
        <taxon>Actinomycetota</taxon>
        <taxon>Actinomycetes</taxon>
        <taxon>Kitasatosporales</taxon>
        <taxon>Streptomycetaceae</taxon>
        <taxon>Streptomyces</taxon>
    </lineage>
</organism>
<sequence length="727" mass="77146">MKNTTVRMARWSAYHPWRAIAGWFVFVVLCLGAGAAIGGNPATGKDFGVGEAGRAEAMALDGGLEQRPLEHVLITAPEGGGALDRTKAMAAAADVAARMRTLPEVRAVAKPVAVKDAVRVTVTLKGAELDGKKHVEPLRAQTEKTQERFPGLRVEETGGPSVSKGVEELRGKDLSRTEMIALPVTLLTLLIVFRSASMALVPLLLALSSIAASIGLSMVASHAFPDAGVGANIILLVGLAVGVDYTLFYLKREREERAHGRQGARARVELAAATSGRAVVVSGVAVAASSATLYLADDVIFSSIATAAVLVTLVAVVSSLTVLPALLAKLGARAERRERRREARGKARTRPAGPGRLTRALLDRTRRRPVVTLALATAALLALAAPLLGIKLTDMGRETHPRAIPEMRTYDRLNAAFPELKSMHQVVVRATPERGAEVADALRALAARAAGDPAITGTPALRTSPDGRISLLELRVPYYGSDAQATDSLDRLRDDYVPATVGKLTGVESAVTGDVARYADYPEHQKQKLPLIIGTLLLVTFGMTAWAFRSVVLAGVGVVLNLLSAGASLGVLVAVFQHEWAEGLLDFTSTGTIGSRVPLFLFVILFGLSMDYQIFVISRIQEAVRAGVPTRQAVVDGIGRSAGVVTSAAFVMVTVFASFVPLHIMEMKQVGFSLAVAVLLDAFVIRVLLLPALLLLLGERAWWPGRTDRPADRTSDAPAGRVPQPVR</sequence>
<evidence type="ECO:0000259" key="8">
    <source>
        <dbReference type="Pfam" id="PF03176"/>
    </source>
</evidence>
<evidence type="ECO:0000256" key="2">
    <source>
        <dbReference type="ARBA" id="ARBA00022475"/>
    </source>
</evidence>
<feature type="domain" description="Membrane transport protein MMPL" evidence="8">
    <location>
        <begin position="401"/>
        <end position="705"/>
    </location>
</feature>
<comment type="caution">
    <text evidence="9">The sequence shown here is derived from an EMBL/GenBank/DDBJ whole genome shotgun (WGS) entry which is preliminary data.</text>
</comment>
<evidence type="ECO:0000256" key="6">
    <source>
        <dbReference type="SAM" id="MobiDB-lite"/>
    </source>
</evidence>
<feature type="transmembrane region" description="Helical" evidence="7">
    <location>
        <begin position="179"/>
        <end position="196"/>
    </location>
</feature>
<evidence type="ECO:0000256" key="4">
    <source>
        <dbReference type="ARBA" id="ARBA00022989"/>
    </source>
</evidence>
<dbReference type="Pfam" id="PF03176">
    <property type="entry name" value="MMPL"/>
    <property type="match status" value="2"/>
</dbReference>
<feature type="region of interest" description="Disordered" evidence="6">
    <location>
        <begin position="707"/>
        <end position="727"/>
    </location>
</feature>
<proteinExistence type="predicted"/>
<keyword evidence="2" id="KW-1003">Cell membrane</keyword>
<feature type="transmembrane region" description="Helical" evidence="7">
    <location>
        <begin position="270"/>
        <end position="294"/>
    </location>
</feature>
<evidence type="ECO:0000313" key="9">
    <source>
        <dbReference type="EMBL" id="MQY15855.1"/>
    </source>
</evidence>
<feature type="transmembrane region" description="Helical" evidence="7">
    <location>
        <begin position="638"/>
        <end position="660"/>
    </location>
</feature>
<comment type="subcellular location">
    <subcellularLocation>
        <location evidence="1">Cell membrane</location>
        <topology evidence="1">Multi-pass membrane protein</topology>
    </subcellularLocation>
</comment>
<dbReference type="InterPro" id="IPR004869">
    <property type="entry name" value="MMPL_dom"/>
</dbReference>
<dbReference type="PANTHER" id="PTHR33406">
    <property type="entry name" value="MEMBRANE PROTEIN MJ1562-RELATED"/>
    <property type="match status" value="1"/>
</dbReference>
<accession>A0A7K0CQU2</accession>
<gene>
    <name evidence="9" type="ORF">SRB5_60460</name>
</gene>
<evidence type="ECO:0000313" key="10">
    <source>
        <dbReference type="Proteomes" id="UP000466345"/>
    </source>
</evidence>
<dbReference type="Gene3D" id="1.20.1640.10">
    <property type="entry name" value="Multidrug efflux transporter AcrB transmembrane domain"/>
    <property type="match status" value="2"/>
</dbReference>
<feature type="transmembrane region" description="Helical" evidence="7">
    <location>
        <begin position="300"/>
        <end position="327"/>
    </location>
</feature>
<dbReference type="RefSeq" id="WP_153456651.1">
    <property type="nucleotide sequence ID" value="NZ_WEGJ01000040.1"/>
</dbReference>
<feature type="transmembrane region" description="Helical" evidence="7">
    <location>
        <begin position="597"/>
        <end position="617"/>
    </location>
</feature>
<feature type="transmembrane region" description="Helical" evidence="7">
    <location>
        <begin position="203"/>
        <end position="224"/>
    </location>
</feature>
<feature type="transmembrane region" description="Helical" evidence="7">
    <location>
        <begin position="555"/>
        <end position="577"/>
    </location>
</feature>
<feature type="domain" description="Membrane transport protein MMPL" evidence="8">
    <location>
        <begin position="83"/>
        <end position="369"/>
    </location>
</feature>
<protein>
    <recommendedName>
        <fullName evidence="8">Membrane transport protein MMPL domain-containing protein</fullName>
    </recommendedName>
</protein>
<dbReference type="Proteomes" id="UP000466345">
    <property type="component" value="Unassembled WGS sequence"/>
</dbReference>
<dbReference type="SUPFAM" id="SSF82866">
    <property type="entry name" value="Multidrug efflux transporter AcrB transmembrane domain"/>
    <property type="match status" value="2"/>
</dbReference>
<feature type="transmembrane region" description="Helical" evidence="7">
    <location>
        <begin position="230"/>
        <end position="250"/>
    </location>
</feature>
<feature type="transmembrane region" description="Helical" evidence="7">
    <location>
        <begin position="370"/>
        <end position="390"/>
    </location>
</feature>
<keyword evidence="4 7" id="KW-1133">Transmembrane helix</keyword>
<evidence type="ECO:0000256" key="7">
    <source>
        <dbReference type="SAM" id="Phobius"/>
    </source>
</evidence>
<dbReference type="OrthoDB" id="7051771at2"/>
<keyword evidence="5 7" id="KW-0472">Membrane</keyword>
<evidence type="ECO:0000256" key="3">
    <source>
        <dbReference type="ARBA" id="ARBA00022692"/>
    </source>
</evidence>
<name>A0A7K0CQU2_9ACTN</name>
<keyword evidence="3 7" id="KW-0812">Transmembrane</keyword>
<dbReference type="AlphaFoldDB" id="A0A7K0CQU2"/>
<dbReference type="GO" id="GO:0005886">
    <property type="term" value="C:plasma membrane"/>
    <property type="evidence" value="ECO:0007669"/>
    <property type="project" value="UniProtKB-SubCell"/>
</dbReference>
<feature type="transmembrane region" description="Helical" evidence="7">
    <location>
        <begin position="672"/>
        <end position="697"/>
    </location>
</feature>
<evidence type="ECO:0000256" key="5">
    <source>
        <dbReference type="ARBA" id="ARBA00023136"/>
    </source>
</evidence>
<dbReference type="PANTHER" id="PTHR33406:SF13">
    <property type="entry name" value="MEMBRANE PROTEIN YDFJ"/>
    <property type="match status" value="1"/>
</dbReference>